<sequence length="355" mass="38048">MLADIPEADYDIGTRLDDNGQWHAFVLKTEDGKRSKVLTSTASHLVGAIEILHENSARAVHQHVTCHGYGLPPSTSTESQSGLRGGEVRPEVIVLGSSSDTEASASDSDDSVDETTTRVSHRRSHRHEAVNGRRPRPRVQRANDQAAERRPPTWGPIPQRPAVIQNPSPPPGWNTPMPVPAPVSAPVQSIQPPPGVSLPPGVAPPAGAVPPPARAVPLPPPGQNTHAALLNINWPDNGKKNMLVQVAPSIQFLQHIATNEAVLHPSSFASPSNPMPYPPVIRNNTSYRATVRRVTLGEETYEMTAFGNDLTALFRSTPAIPKFDIDIITSNIYFPVVPPPRPTSAASTASSCIAD</sequence>
<gene>
    <name evidence="2" type="ORF">FALBO_10608</name>
</gene>
<feature type="compositionally biased region" description="Low complexity" evidence="1">
    <location>
        <begin position="97"/>
        <end position="106"/>
    </location>
</feature>
<dbReference type="OrthoDB" id="5148182at2759"/>
<evidence type="ECO:0000313" key="2">
    <source>
        <dbReference type="EMBL" id="KAF4462579.1"/>
    </source>
</evidence>
<proteinExistence type="predicted"/>
<dbReference type="AlphaFoldDB" id="A0A8H4L7I1"/>
<dbReference type="Proteomes" id="UP000554235">
    <property type="component" value="Unassembled WGS sequence"/>
</dbReference>
<feature type="region of interest" description="Disordered" evidence="1">
    <location>
        <begin position="96"/>
        <end position="222"/>
    </location>
</feature>
<evidence type="ECO:0000256" key="1">
    <source>
        <dbReference type="SAM" id="MobiDB-lite"/>
    </source>
</evidence>
<accession>A0A8H4L7I1</accession>
<organism evidence="2 3">
    <name type="scientific">Fusarium albosuccineum</name>
    <dbReference type="NCBI Taxonomy" id="1237068"/>
    <lineage>
        <taxon>Eukaryota</taxon>
        <taxon>Fungi</taxon>
        <taxon>Dikarya</taxon>
        <taxon>Ascomycota</taxon>
        <taxon>Pezizomycotina</taxon>
        <taxon>Sordariomycetes</taxon>
        <taxon>Hypocreomycetidae</taxon>
        <taxon>Hypocreales</taxon>
        <taxon>Nectriaceae</taxon>
        <taxon>Fusarium</taxon>
        <taxon>Fusarium decemcellulare species complex</taxon>
    </lineage>
</organism>
<keyword evidence="3" id="KW-1185">Reference proteome</keyword>
<reference evidence="2 3" key="1">
    <citation type="submission" date="2020-01" db="EMBL/GenBank/DDBJ databases">
        <title>Identification and distribution of gene clusters putatively required for synthesis of sphingolipid metabolism inhibitors in phylogenetically diverse species of the filamentous fungus Fusarium.</title>
        <authorList>
            <person name="Kim H.-S."/>
            <person name="Busman M."/>
            <person name="Brown D.W."/>
            <person name="Divon H."/>
            <person name="Uhlig S."/>
            <person name="Proctor R.H."/>
        </authorList>
    </citation>
    <scope>NUCLEOTIDE SEQUENCE [LARGE SCALE GENOMIC DNA]</scope>
    <source>
        <strain evidence="2 3">NRRL 20459</strain>
    </source>
</reference>
<name>A0A8H4L7I1_9HYPO</name>
<comment type="caution">
    <text evidence="2">The sequence shown here is derived from an EMBL/GenBank/DDBJ whole genome shotgun (WGS) entry which is preliminary data.</text>
</comment>
<feature type="compositionally biased region" description="Pro residues" evidence="1">
    <location>
        <begin position="167"/>
        <end position="183"/>
    </location>
</feature>
<protein>
    <submittedName>
        <fullName evidence="2">Uncharacterized protein</fullName>
    </submittedName>
</protein>
<feature type="compositionally biased region" description="Pro residues" evidence="1">
    <location>
        <begin position="191"/>
        <end position="222"/>
    </location>
</feature>
<dbReference type="EMBL" id="JAADYS010001513">
    <property type="protein sequence ID" value="KAF4462579.1"/>
    <property type="molecule type" value="Genomic_DNA"/>
</dbReference>
<evidence type="ECO:0000313" key="3">
    <source>
        <dbReference type="Proteomes" id="UP000554235"/>
    </source>
</evidence>